<evidence type="ECO:0000313" key="2">
    <source>
        <dbReference type="EMBL" id="ASJ22943.1"/>
    </source>
</evidence>
<organism evidence="2 3">
    <name type="scientific">Laribacter hongkongensis</name>
    <dbReference type="NCBI Taxonomy" id="168471"/>
    <lineage>
        <taxon>Bacteria</taxon>
        <taxon>Pseudomonadati</taxon>
        <taxon>Pseudomonadota</taxon>
        <taxon>Betaproteobacteria</taxon>
        <taxon>Neisseriales</taxon>
        <taxon>Aquaspirillaceae</taxon>
        <taxon>Laribacter</taxon>
    </lineage>
</organism>
<accession>A0A248LFK0</accession>
<dbReference type="RefSeq" id="WP_232054584.1">
    <property type="nucleotide sequence ID" value="NZ_CP022115.1"/>
</dbReference>
<sequence>MKIEILFPVPTEARDFRRSGVGTHVSGVGIAARPVPPSRSSSHASRTG</sequence>
<gene>
    <name evidence="2" type="ORF">LHGZ1_0112</name>
</gene>
<reference evidence="3" key="1">
    <citation type="submission" date="2017-06" db="EMBL/GenBank/DDBJ databases">
        <title>Whole genome sequence of Laribacter hongkongensis LHGZ1.</title>
        <authorList>
            <person name="Chen D."/>
            <person name="Wu H."/>
            <person name="Chen J."/>
        </authorList>
    </citation>
    <scope>NUCLEOTIDE SEQUENCE [LARGE SCALE GENOMIC DNA]</scope>
    <source>
        <strain evidence="3">LHGZ1</strain>
    </source>
</reference>
<proteinExistence type="predicted"/>
<name>A0A248LFK0_9NEIS</name>
<dbReference type="EMBL" id="CP022115">
    <property type="protein sequence ID" value="ASJ22943.1"/>
    <property type="molecule type" value="Genomic_DNA"/>
</dbReference>
<feature type="compositionally biased region" description="Low complexity" evidence="1">
    <location>
        <begin position="38"/>
        <end position="48"/>
    </location>
</feature>
<dbReference type="Proteomes" id="UP000197424">
    <property type="component" value="Chromosome"/>
</dbReference>
<protein>
    <submittedName>
        <fullName evidence="2">Uncharacterized protein</fullName>
    </submittedName>
</protein>
<evidence type="ECO:0000313" key="3">
    <source>
        <dbReference type="Proteomes" id="UP000197424"/>
    </source>
</evidence>
<evidence type="ECO:0000256" key="1">
    <source>
        <dbReference type="SAM" id="MobiDB-lite"/>
    </source>
</evidence>
<dbReference type="AlphaFoldDB" id="A0A248LFK0"/>
<feature type="region of interest" description="Disordered" evidence="1">
    <location>
        <begin position="27"/>
        <end position="48"/>
    </location>
</feature>